<dbReference type="EMBL" id="BHZE01000022">
    <property type="protein sequence ID" value="GCD78391.1"/>
    <property type="molecule type" value="Genomic_DNA"/>
</dbReference>
<evidence type="ECO:0000313" key="2">
    <source>
        <dbReference type="Proteomes" id="UP000286715"/>
    </source>
</evidence>
<protein>
    <submittedName>
        <fullName evidence="1">Uncharacterized protein</fullName>
    </submittedName>
</protein>
<comment type="caution">
    <text evidence="1">The sequence shown here is derived from an EMBL/GenBank/DDBJ whole genome shotgun (WGS) entry which is preliminary data.</text>
</comment>
<dbReference type="AlphaFoldDB" id="A0A401XMZ2"/>
<sequence length="148" mass="16920">MLADAFTYGRKPGSATSVLSKLLEALKHKREEVLKDAINQVFADIPYDLWIKNNEKFFHALVYLIFTLAGMHIFSEVHTSRGKADSIVVLGDSVYCQEFRLDGSAEEVLRQIEQNGYLDRWKNSGKHFHKIGINFNSQTCQVEELLKV</sequence>
<reference evidence="1 2" key="1">
    <citation type="submission" date="2018-11" db="EMBL/GenBank/DDBJ databases">
        <title>Schleiferia aggregans sp. nov., a moderately thermophilic heterotrophic bacterium isolated from microbial mats at a terrestrial hot spring.</title>
        <authorList>
            <person name="Iino T."/>
            <person name="Ohkuma M."/>
            <person name="Haruta S."/>
        </authorList>
    </citation>
    <scope>NUCLEOTIDE SEQUENCE [LARGE SCALE GENOMIC DNA]</scope>
    <source>
        <strain evidence="1 2">LA</strain>
    </source>
</reference>
<keyword evidence="2" id="KW-1185">Reference proteome</keyword>
<gene>
    <name evidence="1" type="ORF">JCM31826_18730</name>
</gene>
<dbReference type="RefSeq" id="WP_245966137.1">
    <property type="nucleotide sequence ID" value="NZ_BHZE01000022.1"/>
</dbReference>
<dbReference type="PANTHER" id="PTHR34825">
    <property type="entry name" value="CONSERVED PROTEIN, WITH A WEAK D-GALACTARATE DEHYDRATASE/ALTRONATE HYDROLASE DOMAIN"/>
    <property type="match status" value="1"/>
</dbReference>
<proteinExistence type="predicted"/>
<evidence type="ECO:0000313" key="1">
    <source>
        <dbReference type="EMBL" id="GCD78391.1"/>
    </source>
</evidence>
<dbReference type="PANTHER" id="PTHR34825:SF1">
    <property type="entry name" value="AAA-ATPASE-LIKE DOMAIN-CONTAINING PROTEIN"/>
    <property type="match status" value="1"/>
</dbReference>
<name>A0A401XMZ2_9FLAO</name>
<dbReference type="Proteomes" id="UP000286715">
    <property type="component" value="Unassembled WGS sequence"/>
</dbReference>
<accession>A0A401XMZ2</accession>
<organism evidence="1 2">
    <name type="scientific">Thermaurantimonas aggregans</name>
    <dbReference type="NCBI Taxonomy" id="2173829"/>
    <lineage>
        <taxon>Bacteria</taxon>
        <taxon>Pseudomonadati</taxon>
        <taxon>Bacteroidota</taxon>
        <taxon>Flavobacteriia</taxon>
        <taxon>Flavobacteriales</taxon>
        <taxon>Schleiferiaceae</taxon>
        <taxon>Thermaurantimonas</taxon>
    </lineage>
</organism>
<dbReference type="Pfam" id="PF08011">
    <property type="entry name" value="PDDEXK_9"/>
    <property type="match status" value="1"/>
</dbReference>
<dbReference type="InterPro" id="IPR012547">
    <property type="entry name" value="PDDEXK_9"/>
</dbReference>